<name>A0A840YPU6_9SPHN</name>
<evidence type="ECO:0000313" key="3">
    <source>
        <dbReference type="Proteomes" id="UP000527143"/>
    </source>
</evidence>
<feature type="coiled-coil region" evidence="1">
    <location>
        <begin position="12"/>
        <end position="39"/>
    </location>
</feature>
<comment type="caution">
    <text evidence="2">The sequence shown here is derived from an EMBL/GenBank/DDBJ whole genome shotgun (WGS) entry which is preliminary data.</text>
</comment>
<dbReference type="AlphaFoldDB" id="A0A840YPU6"/>
<keyword evidence="3" id="KW-1185">Reference proteome</keyword>
<evidence type="ECO:0000256" key="1">
    <source>
        <dbReference type="SAM" id="Coils"/>
    </source>
</evidence>
<keyword evidence="1" id="KW-0175">Coiled coil</keyword>
<accession>A0A840YPU6</accession>
<gene>
    <name evidence="2" type="ORF">FHT02_001682</name>
</gene>
<sequence>MNESDAQRAAAMTALSLDLAELAAEIEAMRAQLRRVHAELTCARLDAVERLLPEPL</sequence>
<organism evidence="2 3">
    <name type="scientific">Sphingomonas xinjiangensis</name>
    <dbReference type="NCBI Taxonomy" id="643568"/>
    <lineage>
        <taxon>Bacteria</taxon>
        <taxon>Pseudomonadati</taxon>
        <taxon>Pseudomonadota</taxon>
        <taxon>Alphaproteobacteria</taxon>
        <taxon>Sphingomonadales</taxon>
        <taxon>Sphingomonadaceae</taxon>
        <taxon>Sphingomonas</taxon>
    </lineage>
</organism>
<reference evidence="2 3" key="1">
    <citation type="submission" date="2020-08" db="EMBL/GenBank/DDBJ databases">
        <title>Genomic Encyclopedia of Type Strains, Phase IV (KMG-IV): sequencing the most valuable type-strain genomes for metagenomic binning, comparative biology and taxonomic classification.</title>
        <authorList>
            <person name="Goeker M."/>
        </authorList>
    </citation>
    <scope>NUCLEOTIDE SEQUENCE [LARGE SCALE GENOMIC DNA]</scope>
    <source>
        <strain evidence="2 3">DSM 26736</strain>
    </source>
</reference>
<dbReference type="Proteomes" id="UP000527143">
    <property type="component" value="Unassembled WGS sequence"/>
</dbReference>
<evidence type="ECO:0000313" key="2">
    <source>
        <dbReference type="EMBL" id="MBB5710451.1"/>
    </source>
</evidence>
<proteinExistence type="predicted"/>
<protein>
    <submittedName>
        <fullName evidence="2">Putative coiled-coil protein SlyX</fullName>
    </submittedName>
</protein>
<dbReference type="EMBL" id="JACIJF010000004">
    <property type="protein sequence ID" value="MBB5710451.1"/>
    <property type="molecule type" value="Genomic_DNA"/>
</dbReference>
<dbReference type="RefSeq" id="WP_184086428.1">
    <property type="nucleotide sequence ID" value="NZ_JACIJF010000004.1"/>
</dbReference>